<dbReference type="PANTHER" id="PTHR11802:SF201">
    <property type="entry name" value="CARBOXYPEPTIDASE"/>
    <property type="match status" value="1"/>
</dbReference>
<evidence type="ECO:0000313" key="3">
    <source>
        <dbReference type="EMBL" id="ETO00109.1"/>
    </source>
</evidence>
<reference evidence="3 4" key="1">
    <citation type="journal article" date="2013" name="Curr. Biol.">
        <title>The Genome of the Foraminiferan Reticulomyxa filosa.</title>
        <authorList>
            <person name="Glockner G."/>
            <person name="Hulsmann N."/>
            <person name="Schleicher M."/>
            <person name="Noegel A.A."/>
            <person name="Eichinger L."/>
            <person name="Gallinger C."/>
            <person name="Pawlowski J."/>
            <person name="Sierra R."/>
            <person name="Euteneuer U."/>
            <person name="Pillet L."/>
            <person name="Moustafa A."/>
            <person name="Platzer M."/>
            <person name="Groth M."/>
            <person name="Szafranski K."/>
            <person name="Schliwa M."/>
        </authorList>
    </citation>
    <scope>NUCLEOTIDE SEQUENCE [LARGE SCALE GENOMIC DNA]</scope>
</reference>
<dbReference type="Gene3D" id="6.10.250.940">
    <property type="match status" value="1"/>
</dbReference>
<keyword evidence="4" id="KW-1185">Reference proteome</keyword>
<feature type="non-terminal residue" evidence="3">
    <location>
        <position position="1"/>
    </location>
</feature>
<comment type="similarity">
    <text evidence="1 2">Belongs to the peptidase S10 family.</text>
</comment>
<keyword evidence="2" id="KW-0645">Protease</keyword>
<dbReference type="AlphaFoldDB" id="X6LEV8"/>
<dbReference type="SUPFAM" id="SSF53474">
    <property type="entry name" value="alpha/beta-Hydrolases"/>
    <property type="match status" value="1"/>
</dbReference>
<keyword evidence="2" id="KW-0121">Carboxypeptidase</keyword>
<dbReference type="Gene3D" id="3.40.50.1820">
    <property type="entry name" value="alpha/beta hydrolase"/>
    <property type="match status" value="1"/>
</dbReference>
<dbReference type="GO" id="GO:0006508">
    <property type="term" value="P:proteolysis"/>
    <property type="evidence" value="ECO:0007669"/>
    <property type="project" value="UniProtKB-KW"/>
</dbReference>
<evidence type="ECO:0000256" key="1">
    <source>
        <dbReference type="ARBA" id="ARBA00009431"/>
    </source>
</evidence>
<dbReference type="Gene3D" id="3.40.50.11320">
    <property type="match status" value="1"/>
</dbReference>
<accession>X6LEV8</accession>
<evidence type="ECO:0000256" key="2">
    <source>
        <dbReference type="RuleBase" id="RU361156"/>
    </source>
</evidence>
<dbReference type="EMBL" id="ASPP01041950">
    <property type="protein sequence ID" value="ETO00109.1"/>
    <property type="molecule type" value="Genomic_DNA"/>
</dbReference>
<dbReference type="InterPro" id="IPR018202">
    <property type="entry name" value="Ser_caboxypep_ser_AS"/>
</dbReference>
<proteinExistence type="inferred from homology"/>
<dbReference type="InterPro" id="IPR029058">
    <property type="entry name" value="AB_hydrolase_fold"/>
</dbReference>
<dbReference type="InterPro" id="IPR001563">
    <property type="entry name" value="Peptidase_S10"/>
</dbReference>
<dbReference type="PANTHER" id="PTHR11802">
    <property type="entry name" value="SERINE PROTEASE FAMILY S10 SERINE CARBOXYPEPTIDASE"/>
    <property type="match status" value="1"/>
</dbReference>
<keyword evidence="2" id="KW-0378">Hydrolase</keyword>
<dbReference type="InterPro" id="IPR033124">
    <property type="entry name" value="Ser_caboxypep_his_AS"/>
</dbReference>
<dbReference type="PROSITE" id="PS00560">
    <property type="entry name" value="CARBOXYPEPT_SER_HIS"/>
    <property type="match status" value="1"/>
</dbReference>
<organism evidence="3 4">
    <name type="scientific">Reticulomyxa filosa</name>
    <dbReference type="NCBI Taxonomy" id="46433"/>
    <lineage>
        <taxon>Eukaryota</taxon>
        <taxon>Sar</taxon>
        <taxon>Rhizaria</taxon>
        <taxon>Retaria</taxon>
        <taxon>Foraminifera</taxon>
        <taxon>Monothalamids</taxon>
        <taxon>Reticulomyxidae</taxon>
        <taxon>Reticulomyxa</taxon>
    </lineage>
</organism>
<dbReference type="OrthoDB" id="443318at2759"/>
<sequence>KANGIFVEQPAGICNLCIFVVVVVDNYVWVGFSYAENPAETGDSQAAIDNYNFIRGWLQTFTNYQTNNFYITSESYGGHYMPTLAKQIVEGNDQGNTPQINFKGLFFYYCYYDITSAICIWCVFVGNPYTDPNENAKGMYDTWYGHQLVSYPSWYQWYLKCDDGDTGGAACDEALTTLNEEVDGLDPYALDYPVCNNVLNQLSDRGITFDKSRFCIYYVFVVDDGGNCNRYWFLKKVVRDMLGRPLPKQYEQIAQKHDDYSAKISTMTKEEQTKALKSGEFPDPSYEQCAQAYATEYLNRPDVQEAIHVEQHVIWTDCSDTLNYNRSDGSNPMEPIWQWLVSNSNLRMTIVSGDDDSVCGMFIIISFDKTVFFKKSGTIGTQSWIWNLGYPAYPKVNWQAWQVNNQVAGYYTAFNTSTQASFCFVTVHSAGHMIPQTQPERSLAAFSIVFENLNNNIQTLVFISISLNNEIKA</sequence>
<gene>
    <name evidence="3" type="ORF">RFI_37350</name>
</gene>
<dbReference type="Pfam" id="PF00450">
    <property type="entry name" value="Peptidase_S10"/>
    <property type="match status" value="1"/>
</dbReference>
<dbReference type="GO" id="GO:0004185">
    <property type="term" value="F:serine-type carboxypeptidase activity"/>
    <property type="evidence" value="ECO:0007669"/>
    <property type="project" value="UniProtKB-UniRule"/>
</dbReference>
<protein>
    <recommendedName>
        <fullName evidence="2">Carboxypeptidase</fullName>
        <ecNumber evidence="2">3.4.16.-</ecNumber>
    </recommendedName>
</protein>
<dbReference type="PROSITE" id="PS00131">
    <property type="entry name" value="CARBOXYPEPT_SER_SER"/>
    <property type="match status" value="1"/>
</dbReference>
<evidence type="ECO:0000313" key="4">
    <source>
        <dbReference type="Proteomes" id="UP000023152"/>
    </source>
</evidence>
<comment type="caution">
    <text evidence="3">The sequence shown here is derived from an EMBL/GenBank/DDBJ whole genome shotgun (WGS) entry which is preliminary data.</text>
</comment>
<dbReference type="PRINTS" id="PR00724">
    <property type="entry name" value="CRBOXYPTASEC"/>
</dbReference>
<dbReference type="EC" id="3.4.16.-" evidence="2"/>
<dbReference type="Proteomes" id="UP000023152">
    <property type="component" value="Unassembled WGS sequence"/>
</dbReference>
<name>X6LEV8_RETFI</name>